<dbReference type="CDD" id="cd21608">
    <property type="entry name" value="RRM2_NsCP33_like"/>
    <property type="match status" value="1"/>
</dbReference>
<reference evidence="4 5" key="1">
    <citation type="submission" date="2020-08" db="EMBL/GenBank/DDBJ databases">
        <title>Genomic Encyclopedia of Type Strains, Phase IV (KMG-IV): sequencing the most valuable type-strain genomes for metagenomic binning, comparative biology and taxonomic classification.</title>
        <authorList>
            <person name="Goeker M."/>
        </authorList>
    </citation>
    <scope>NUCLEOTIDE SEQUENCE [LARGE SCALE GENOMIC DNA]</scope>
    <source>
        <strain evidence="4 5">DSM 17976</strain>
    </source>
</reference>
<organism evidence="4 5">
    <name type="scientific">Runella defluvii</name>
    <dbReference type="NCBI Taxonomy" id="370973"/>
    <lineage>
        <taxon>Bacteria</taxon>
        <taxon>Pseudomonadati</taxon>
        <taxon>Bacteroidota</taxon>
        <taxon>Cytophagia</taxon>
        <taxon>Cytophagales</taxon>
        <taxon>Spirosomataceae</taxon>
        <taxon>Runella</taxon>
    </lineage>
</organism>
<comment type="caution">
    <text evidence="4">The sequence shown here is derived from an EMBL/GenBank/DDBJ whole genome shotgun (WGS) entry which is preliminary data.</text>
</comment>
<dbReference type="Pfam" id="PF00076">
    <property type="entry name" value="RRM_1"/>
    <property type="match status" value="1"/>
</dbReference>
<dbReference type="Proteomes" id="UP000541352">
    <property type="component" value="Unassembled WGS sequence"/>
</dbReference>
<dbReference type="RefSeq" id="WP_028526504.1">
    <property type="nucleotide sequence ID" value="NZ_JACIBY010000012.1"/>
</dbReference>
<dbReference type="SUPFAM" id="SSF54928">
    <property type="entry name" value="RNA-binding domain, RBD"/>
    <property type="match status" value="1"/>
</dbReference>
<evidence type="ECO:0000256" key="1">
    <source>
        <dbReference type="ARBA" id="ARBA00022884"/>
    </source>
</evidence>
<evidence type="ECO:0000259" key="3">
    <source>
        <dbReference type="PROSITE" id="PS50102"/>
    </source>
</evidence>
<evidence type="ECO:0000256" key="2">
    <source>
        <dbReference type="SAM" id="MobiDB-lite"/>
    </source>
</evidence>
<keyword evidence="5" id="KW-1185">Reference proteome</keyword>
<evidence type="ECO:0000313" key="4">
    <source>
        <dbReference type="EMBL" id="MBB3840835.1"/>
    </source>
</evidence>
<dbReference type="InterPro" id="IPR035979">
    <property type="entry name" value="RBD_domain_sf"/>
</dbReference>
<accession>A0A7W5ZQE1</accession>
<dbReference type="PROSITE" id="PS50102">
    <property type="entry name" value="RRM"/>
    <property type="match status" value="1"/>
</dbReference>
<dbReference type="EMBL" id="JACIBY010000012">
    <property type="protein sequence ID" value="MBB3840835.1"/>
    <property type="molecule type" value="Genomic_DNA"/>
</dbReference>
<evidence type="ECO:0000313" key="5">
    <source>
        <dbReference type="Proteomes" id="UP000541352"/>
    </source>
</evidence>
<dbReference type="PANTHER" id="PTHR48027">
    <property type="entry name" value="HETEROGENEOUS NUCLEAR RIBONUCLEOPROTEIN 87F-RELATED"/>
    <property type="match status" value="1"/>
</dbReference>
<proteinExistence type="predicted"/>
<dbReference type="SMART" id="SM00360">
    <property type="entry name" value="RRM"/>
    <property type="match status" value="1"/>
</dbReference>
<dbReference type="Gene3D" id="3.30.70.330">
    <property type="match status" value="1"/>
</dbReference>
<dbReference type="GO" id="GO:0003723">
    <property type="term" value="F:RNA binding"/>
    <property type="evidence" value="ECO:0007669"/>
    <property type="project" value="UniProtKB-KW"/>
</dbReference>
<dbReference type="InterPro" id="IPR052462">
    <property type="entry name" value="SLIRP/GR-RBP-like"/>
</dbReference>
<feature type="compositionally biased region" description="Gly residues" evidence="2">
    <location>
        <begin position="86"/>
        <end position="119"/>
    </location>
</feature>
<feature type="domain" description="RRM" evidence="3">
    <location>
        <begin position="1"/>
        <end position="79"/>
    </location>
</feature>
<protein>
    <submittedName>
        <fullName evidence="4">RNA recognition motif-containing protein</fullName>
    </submittedName>
</protein>
<sequence>MNIYVANVPFKANDDELNELFAEFGEVSSARIIMDKFTGKSRGFAFVEMPNDEEGNQAISQLNGYEFLGKVLVVNEARPREDRPRTGGGGFGGGNRGGGGGYGGGGNRGGGGGYGGGGGRDNDYKKRW</sequence>
<dbReference type="InterPro" id="IPR012677">
    <property type="entry name" value="Nucleotide-bd_a/b_plait_sf"/>
</dbReference>
<feature type="region of interest" description="Disordered" evidence="2">
    <location>
        <begin position="76"/>
        <end position="128"/>
    </location>
</feature>
<dbReference type="AlphaFoldDB" id="A0A7W5ZQE1"/>
<keyword evidence="1" id="KW-0694">RNA-binding</keyword>
<dbReference type="InterPro" id="IPR000504">
    <property type="entry name" value="RRM_dom"/>
</dbReference>
<dbReference type="InterPro" id="IPR048289">
    <property type="entry name" value="RRM2_NsCP33-like"/>
</dbReference>
<name>A0A7W5ZQE1_9BACT</name>
<gene>
    <name evidence="4" type="ORF">FHS57_004855</name>
</gene>